<comment type="caution">
    <text evidence="2">The sequence shown here is derived from an EMBL/GenBank/DDBJ whole genome shotgun (WGS) entry which is preliminary data.</text>
</comment>
<dbReference type="InterPro" id="IPR036034">
    <property type="entry name" value="PDZ_sf"/>
</dbReference>
<gene>
    <name evidence="2" type="ORF">GCM10011346_34350</name>
</gene>
<evidence type="ECO:0000313" key="3">
    <source>
        <dbReference type="Proteomes" id="UP000641206"/>
    </source>
</evidence>
<protein>
    <recommendedName>
        <fullName evidence="1">PDZ domain-containing protein</fullName>
    </recommendedName>
</protein>
<evidence type="ECO:0000259" key="1">
    <source>
        <dbReference type="Pfam" id="PF13180"/>
    </source>
</evidence>
<dbReference type="EMBL" id="BMLW01000010">
    <property type="protein sequence ID" value="GGP13624.1"/>
    <property type="molecule type" value="Genomic_DNA"/>
</dbReference>
<dbReference type="Proteomes" id="UP000641206">
    <property type="component" value="Unassembled WGS sequence"/>
</dbReference>
<dbReference type="InterPro" id="IPR001478">
    <property type="entry name" value="PDZ"/>
</dbReference>
<evidence type="ECO:0000313" key="2">
    <source>
        <dbReference type="EMBL" id="GGP13624.1"/>
    </source>
</evidence>
<reference evidence="3" key="1">
    <citation type="journal article" date="2019" name="Int. J. Syst. Evol. Microbiol.">
        <title>The Global Catalogue of Microorganisms (GCM) 10K type strain sequencing project: providing services to taxonomists for standard genome sequencing and annotation.</title>
        <authorList>
            <consortium name="The Broad Institute Genomics Platform"/>
            <consortium name="The Broad Institute Genome Sequencing Center for Infectious Disease"/>
            <person name="Wu L."/>
            <person name="Ma J."/>
        </authorList>
    </citation>
    <scope>NUCLEOTIDE SEQUENCE [LARGE SCALE GENOMIC DNA]</scope>
    <source>
        <strain evidence="3">CGMCC 1.7693</strain>
    </source>
</reference>
<feature type="domain" description="PDZ" evidence="1">
    <location>
        <begin position="3"/>
        <end position="59"/>
    </location>
</feature>
<dbReference type="Gene3D" id="2.30.42.10">
    <property type="match status" value="1"/>
</dbReference>
<keyword evidence="3" id="KW-1185">Reference proteome</keyword>
<organism evidence="2 3">
    <name type="scientific">Oceanobacillus neutriphilus</name>
    <dbReference type="NCBI Taxonomy" id="531815"/>
    <lineage>
        <taxon>Bacteria</taxon>
        <taxon>Bacillati</taxon>
        <taxon>Bacillota</taxon>
        <taxon>Bacilli</taxon>
        <taxon>Bacillales</taxon>
        <taxon>Bacillaceae</taxon>
        <taxon>Oceanobacillus</taxon>
    </lineage>
</organism>
<sequence length="69" mass="7922">MKEGSTAYTAEIRPNDIILEMDGEKITSFESFEVTLNKKTVNSYVNLIILRKNKRISVNCMVDNYPTAY</sequence>
<dbReference type="Pfam" id="PF13180">
    <property type="entry name" value="PDZ_2"/>
    <property type="match status" value="1"/>
</dbReference>
<proteinExistence type="predicted"/>
<accession>A0ABQ2NYB5</accession>
<name>A0ABQ2NYB5_9BACI</name>
<dbReference type="SUPFAM" id="SSF50156">
    <property type="entry name" value="PDZ domain-like"/>
    <property type="match status" value="1"/>
</dbReference>